<evidence type="ECO:0000313" key="3">
    <source>
        <dbReference type="Proteomes" id="UP000184514"/>
    </source>
</evidence>
<dbReference type="OrthoDB" id="9802901at2"/>
<dbReference type="EMBL" id="MLCB01000099">
    <property type="protein sequence ID" value="OJI94421.1"/>
    <property type="molecule type" value="Genomic_DNA"/>
</dbReference>
<dbReference type="RefSeq" id="WP_072629946.1">
    <property type="nucleotide sequence ID" value="NZ_JABBAN010000192.1"/>
</dbReference>
<name>A0A1L9NYV2_9RHOB</name>
<organism evidence="2 3">
    <name type="scientific">Planktotalea frisia</name>
    <dbReference type="NCBI Taxonomy" id="696762"/>
    <lineage>
        <taxon>Bacteria</taxon>
        <taxon>Pseudomonadati</taxon>
        <taxon>Pseudomonadota</taxon>
        <taxon>Alphaproteobacteria</taxon>
        <taxon>Rhodobacterales</taxon>
        <taxon>Paracoccaceae</taxon>
        <taxon>Planktotalea</taxon>
    </lineage>
</organism>
<dbReference type="AlphaFoldDB" id="A0A1L9NYV2"/>
<accession>A0A1L9NYV2</accession>
<dbReference type="STRING" id="696762.PFRI_13550"/>
<dbReference type="InterPro" id="IPR029471">
    <property type="entry name" value="HNH_5"/>
</dbReference>
<dbReference type="Gene3D" id="1.10.30.50">
    <property type="match status" value="1"/>
</dbReference>
<keyword evidence="2" id="KW-0540">Nuclease</keyword>
<dbReference type="SMART" id="SM00507">
    <property type="entry name" value="HNHc"/>
    <property type="match status" value="1"/>
</dbReference>
<dbReference type="Proteomes" id="UP000184514">
    <property type="component" value="Unassembled WGS sequence"/>
</dbReference>
<keyword evidence="2" id="KW-0255">Endonuclease</keyword>
<dbReference type="GO" id="GO:0004519">
    <property type="term" value="F:endonuclease activity"/>
    <property type="evidence" value="ECO:0007669"/>
    <property type="project" value="UniProtKB-KW"/>
</dbReference>
<feature type="domain" description="HNH nuclease" evidence="1">
    <location>
        <begin position="89"/>
        <end position="142"/>
    </location>
</feature>
<protein>
    <submittedName>
        <fullName evidence="2">CRISPR-associated endonuclease Cas9</fullName>
    </submittedName>
</protein>
<dbReference type="PANTHER" id="PTHR33877:SF2">
    <property type="entry name" value="OS07G0170200 PROTEIN"/>
    <property type="match status" value="1"/>
</dbReference>
<keyword evidence="3" id="KW-1185">Reference proteome</keyword>
<dbReference type="PANTHER" id="PTHR33877">
    <property type="entry name" value="SLL1193 PROTEIN"/>
    <property type="match status" value="1"/>
</dbReference>
<reference evidence="2 3" key="1">
    <citation type="submission" date="2016-10" db="EMBL/GenBank/DDBJ databases">
        <title>Genome sequence of Planktotalea frisia SH6-1.</title>
        <authorList>
            <person name="Poehlein A."/>
            <person name="Bakenhus I."/>
            <person name="Voget S."/>
            <person name="Brinkhoff T."/>
            <person name="Simon M."/>
        </authorList>
    </citation>
    <scope>NUCLEOTIDE SEQUENCE [LARGE SCALE GENOMIC DNA]</scope>
    <source>
        <strain evidence="2 3">SH6-1</strain>
    </source>
</reference>
<keyword evidence="2" id="KW-0378">Hydrolase</keyword>
<dbReference type="CDD" id="cd00085">
    <property type="entry name" value="HNHc"/>
    <property type="match status" value="1"/>
</dbReference>
<dbReference type="Pfam" id="PF14279">
    <property type="entry name" value="HNH_5"/>
    <property type="match status" value="1"/>
</dbReference>
<dbReference type="InterPro" id="IPR003615">
    <property type="entry name" value="HNH_nuc"/>
</dbReference>
<evidence type="ECO:0000313" key="2">
    <source>
        <dbReference type="EMBL" id="OJI94421.1"/>
    </source>
</evidence>
<comment type="caution">
    <text evidence="2">The sequence shown here is derived from an EMBL/GenBank/DDBJ whole genome shotgun (WGS) entry which is preliminary data.</text>
</comment>
<dbReference type="InterPro" id="IPR052892">
    <property type="entry name" value="NA-targeting_endonuclease"/>
</dbReference>
<gene>
    <name evidence="2" type="primary">cas9</name>
    <name evidence="2" type="ORF">PFRI_13550</name>
</gene>
<sequence>MNTDLIEIDPHVHQLNTHRTLVLNADMQPLSWMPLSTWSWQEAMTAVLQDRVIQLKTYEELTVRSASQAFEVPAVVCLRQYHKRKNAAFTRYNLFLRDGFCCQYCGTKKAAKDLTFDHVLPRSRKGPATFENIVAACQSCNLRKANKTPREAGMKLLRKPRAPSPHELDKVGRKLARVQKELHQTWLDFLYWGADLEG</sequence>
<evidence type="ECO:0000259" key="1">
    <source>
        <dbReference type="SMART" id="SM00507"/>
    </source>
</evidence>
<proteinExistence type="predicted"/>